<dbReference type="OrthoDB" id="7537227at2759"/>
<feature type="compositionally biased region" description="Basic and acidic residues" evidence="1">
    <location>
        <begin position="1676"/>
        <end position="1692"/>
    </location>
</feature>
<gene>
    <name evidence="2" type="primary">ADF8_2</name>
    <name evidence="2" type="ORF">PHYPSEUDO_001964</name>
</gene>
<sequence>MTTTMPTDLLSEDSSFFVEAAETGGDDRVEADRAVFARSASIRRLSSATMSRKGSIRRPSLLLGASSTPQLPASSPLRRPATAAATTHSRVHQALRDNDNSFEFSSKEATLDGLCYSSRFPIKEITSRGIVSSRIPSATLLRKDKNSSTSETKQNTDDLSASRNENADPSAECTPEMDIQAKKKEMRRQLLAERERSRSAAPTSMSGSSSESGIKGPVAVIDGAAFILRKRRCAKTFEEMIAGRLRPHESARDAKTNTKSAVDAVHSEHEGVAGNGINKLLEHGIIQSVLALSTSSDAATQGHCCRALYYLSGVRTARKAMITHGVAASLKQLSRTTAPVPRQDMAATLCHLSEEENVVEALFFEGIDRSLLRLITSPSWETKRICAATVFNLSADARHNKHFREVFAQLLIAATKTNGGMGDSSLPNTKSSIGLNSSSAFLIKATYNTSLVPIFHSALLGENIPRFLTTHMPLVPPAIQGWALRAFVSLGEVRANRQLLLSSSFCELLESVLLSPNEEIQEITLLILLQLSTDEGSRIKICNWLPISSLIQTASQHIEKALSATKSVRTGKRGDLLNFEQPESKTKENSLVYLHSCILRNLCDSVLTHHELIQEGAVPVLLEMSRMSDPTVKVNAICSLCYLISSSTEEVANHIPELTELLLTLTQSPNDHDCLFAVEALYNISCCDDCVPLLCESGSLLDRLLHLATDPTHKKVAELVAATVYRLAGVVSCAPQLLRRGFLTQLVHLIRQYPTCRAYALNALFLLARNCGEEFPHGGDEMTQLVLALLSNGSELEMAAKMWISKPLLPARLVKRKTNLDISQGDPATIRSGVTLLAHLAHHPKNRAALVRNGAVFRFLKKLNRLKPKTKPKGNSDDGSASGAVEEKEETEQDSEDDTILTNCAFVYYCLTATQEGCEFLVKERGVEDLINLSRIRTKHTGTKVETSDGAVAYTMKEMCTLALCRLSSFAGLESRLIEQGAIQAVMVLALVATDSITIKALCIMTLANCLVDVTPHCLQSLIGHGIIWALSSLCTVEYPEVSYVCAVSLCNLSVHASKISKFLDAGAPRALIHLLSHSGGADAAEDAAIVLVTVKTIANLIANEKLCQAFLNEGLEKHLSVHFSSPESSEELRQMTAMVLLRVTSANDAVISPERVKLTMLLWMEQIIDMKDEDLVRNCMLTVHDLTSNSSLGVTELDVPHILRILVQVLQRHHTRNTQVVTLCLSVLYNLSCQVQALPMIVQSEIMPFLRQQVPLTESTLAAQRRKSATCSDNPALPAPTQFTPNLSVNVQLCCLVLHNLSCCHTADDEHVSASLVYYHAVATLHDIYFGPFGGLRETAAVAICNIAVGKVNSSRVLEDHAGRVLLHFIRSEHFLPKHYHLVAATLRKLSNAPGNQTCLLNARLANAMVFLLTLPNMDNTASSNILAALRHISSCKTHLSRLLNDGVLPCVVKLADQPHATAEMVNHCFELISNLCSVDFQEYLKDCPEINVIGTLAKLSDHHKQSHHHHHLVQQERQEPTTSLASYCARGEGSSLPSPQLITNLMKSATFTTGAAKKTLQIKANYTVPARKWSPQAQPKPKDPPPLVCNEIPPTDNGQIVAPEVKQRIGCFTPLPKEPLVRDEKNDAMDSPAVGAPKRSTLARSSSERSFGVGGLRSRSRNTSVVGARKVLQRGHESRHLSGWSHRSES</sequence>
<feature type="compositionally biased region" description="Acidic residues" evidence="1">
    <location>
        <begin position="887"/>
        <end position="896"/>
    </location>
</feature>
<keyword evidence="3" id="KW-1185">Reference proteome</keyword>
<feature type="region of interest" description="Disordered" evidence="1">
    <location>
        <begin position="141"/>
        <end position="214"/>
    </location>
</feature>
<protein>
    <submittedName>
        <fullName evidence="2">ARM protein</fullName>
    </submittedName>
</protein>
<dbReference type="PANTHER" id="PTHR23315">
    <property type="entry name" value="U BOX DOMAIN-CONTAINING"/>
    <property type="match status" value="1"/>
</dbReference>
<evidence type="ECO:0000256" key="1">
    <source>
        <dbReference type="SAM" id="MobiDB-lite"/>
    </source>
</evidence>
<feature type="region of interest" description="Disordered" evidence="1">
    <location>
        <begin position="64"/>
        <end position="91"/>
    </location>
</feature>
<dbReference type="SMART" id="SM00185">
    <property type="entry name" value="ARM"/>
    <property type="match status" value="12"/>
</dbReference>
<dbReference type="PANTHER" id="PTHR23315:SF7">
    <property type="entry name" value="U-BOX DOMAIN-CONTAINING PROTEIN 4"/>
    <property type="match status" value="1"/>
</dbReference>
<feature type="region of interest" description="Disordered" evidence="1">
    <location>
        <begin position="1626"/>
        <end position="1692"/>
    </location>
</feature>
<dbReference type="Proteomes" id="UP000694044">
    <property type="component" value="Unassembled WGS sequence"/>
</dbReference>
<name>A0A8T1VXP4_9STRA</name>
<evidence type="ECO:0000313" key="3">
    <source>
        <dbReference type="Proteomes" id="UP000694044"/>
    </source>
</evidence>
<proteinExistence type="predicted"/>
<evidence type="ECO:0000313" key="2">
    <source>
        <dbReference type="EMBL" id="KAG7385028.1"/>
    </source>
</evidence>
<reference evidence="2" key="1">
    <citation type="submission" date="2021-02" db="EMBL/GenBank/DDBJ databases">
        <authorList>
            <person name="Palmer J.M."/>
        </authorList>
    </citation>
    <scope>NUCLEOTIDE SEQUENCE</scope>
    <source>
        <strain evidence="2">SCRP734</strain>
    </source>
</reference>
<feature type="compositionally biased region" description="Low complexity" evidence="1">
    <location>
        <begin position="199"/>
        <end position="212"/>
    </location>
</feature>
<feature type="compositionally biased region" description="Polar residues" evidence="1">
    <location>
        <begin position="147"/>
        <end position="164"/>
    </location>
</feature>
<dbReference type="InterPro" id="IPR000225">
    <property type="entry name" value="Armadillo"/>
</dbReference>
<comment type="caution">
    <text evidence="2">The sequence shown here is derived from an EMBL/GenBank/DDBJ whole genome shotgun (WGS) entry which is preliminary data.</text>
</comment>
<organism evidence="2 3">
    <name type="scientific">Phytophthora pseudosyringae</name>
    <dbReference type="NCBI Taxonomy" id="221518"/>
    <lineage>
        <taxon>Eukaryota</taxon>
        <taxon>Sar</taxon>
        <taxon>Stramenopiles</taxon>
        <taxon>Oomycota</taxon>
        <taxon>Peronosporomycetes</taxon>
        <taxon>Peronosporales</taxon>
        <taxon>Peronosporaceae</taxon>
        <taxon>Phytophthora</taxon>
    </lineage>
</organism>
<feature type="compositionally biased region" description="Basic and acidic residues" evidence="1">
    <location>
        <begin position="179"/>
        <end position="198"/>
    </location>
</feature>
<dbReference type="EMBL" id="JAGDFM010000131">
    <property type="protein sequence ID" value="KAG7385028.1"/>
    <property type="molecule type" value="Genomic_DNA"/>
</dbReference>
<feature type="compositionally biased region" description="Low complexity" evidence="1">
    <location>
        <begin position="72"/>
        <end position="88"/>
    </location>
</feature>
<accession>A0A8T1VXP4</accession>
<feature type="region of interest" description="Disordered" evidence="1">
    <location>
        <begin position="867"/>
        <end position="896"/>
    </location>
</feature>